<feature type="chain" id="PRO_5004180335" evidence="8">
    <location>
        <begin position="27"/>
        <end position="419"/>
    </location>
</feature>
<evidence type="ECO:0000256" key="5">
    <source>
        <dbReference type="ARBA" id="ARBA00022984"/>
    </source>
</evidence>
<evidence type="ECO:0000256" key="7">
    <source>
        <dbReference type="PROSITE-ProRule" id="PRU01373"/>
    </source>
</evidence>
<protein>
    <submittedName>
        <fullName evidence="10">Twin-arginine translocation pathway signal</fullName>
    </submittedName>
</protein>
<dbReference type="UniPathway" id="UPA00219"/>
<dbReference type="CDD" id="cd16913">
    <property type="entry name" value="YkuD_like"/>
    <property type="match status" value="1"/>
</dbReference>
<keyword evidence="6 7" id="KW-0961">Cell wall biogenesis/degradation</keyword>
<evidence type="ECO:0000256" key="4">
    <source>
        <dbReference type="ARBA" id="ARBA00022960"/>
    </source>
</evidence>
<keyword evidence="5 7" id="KW-0573">Peptidoglycan synthesis</keyword>
<dbReference type="InterPro" id="IPR002477">
    <property type="entry name" value="Peptidoglycan-bd-like"/>
</dbReference>
<dbReference type="GO" id="GO:0016740">
    <property type="term" value="F:transferase activity"/>
    <property type="evidence" value="ECO:0007669"/>
    <property type="project" value="UniProtKB-KW"/>
</dbReference>
<comment type="pathway">
    <text evidence="1 7">Cell wall biogenesis; peptidoglycan biosynthesis.</text>
</comment>
<dbReference type="GO" id="GO:0071555">
    <property type="term" value="P:cell wall organization"/>
    <property type="evidence" value="ECO:0007669"/>
    <property type="project" value="UniProtKB-UniRule"/>
</dbReference>
<dbReference type="SUPFAM" id="SSF141523">
    <property type="entry name" value="L,D-transpeptidase catalytic domain-like"/>
    <property type="match status" value="1"/>
</dbReference>
<dbReference type="InterPro" id="IPR036366">
    <property type="entry name" value="PGBDSf"/>
</dbReference>
<dbReference type="OrthoDB" id="9778545at2"/>
<dbReference type="PANTHER" id="PTHR41533:SF1">
    <property type="entry name" value="L,D-TRANSPEPTIDASE YCBB-RELATED"/>
    <property type="match status" value="1"/>
</dbReference>
<dbReference type="InterPro" id="IPR005490">
    <property type="entry name" value="LD_TPept_cat_dom"/>
</dbReference>
<proteinExistence type="inferred from homology"/>
<gene>
    <name evidence="10" type="ordered locus">Meso_1133</name>
</gene>
<sequence precursor="true">MKTSRRIFLGGAGAAAAAAFTGAAKAQNAFDAIINAPRRGVWDDQFDAQISSGRDRVISYLPVLNPQTAVHVEQAIAGYSNIVASGGWPQVPATKKLQLGVIDPDVEALRRRLMVSGDLSPRAGMSPAFDSYVDQALKRFQVRHGLPADGVTGRYTFSALNVSAPVRLGQLQTNLGRLREMTSKQLGNRFVMVNIPAAQIEAVENGRVVSRHTAVVGKIDRQTPVLSSKINEIILNPYWNAPVSIVRKDIIPLMRKDPNYLTDNNIRMIAPDGSEVDPLTIDWSTEEAAKYRFRQDPGKINAMASVKINFPNQHAVYMHDTPQQSLFRDQERFHSSGCVRVQNVRDLVAWLLRDTQGWDRRRIETTIQSQEDIHINVADPVPVYFVYVSAWSTGDGVVHFRDDIYGFDGAEELQISTAI</sequence>
<name>Q11J96_CHESB</name>
<evidence type="ECO:0000313" key="10">
    <source>
        <dbReference type="EMBL" id="ABG62529.1"/>
    </source>
</evidence>
<keyword evidence="8" id="KW-0732">Signal</keyword>
<dbReference type="InterPro" id="IPR038063">
    <property type="entry name" value="Transpep_catalytic_dom"/>
</dbReference>
<dbReference type="KEGG" id="mes:Meso_1133"/>
<evidence type="ECO:0000256" key="3">
    <source>
        <dbReference type="ARBA" id="ARBA00022679"/>
    </source>
</evidence>
<keyword evidence="4 7" id="KW-0133">Cell shape</keyword>
<dbReference type="EMBL" id="CP000390">
    <property type="protein sequence ID" value="ABG62529.1"/>
    <property type="molecule type" value="Genomic_DNA"/>
</dbReference>
<dbReference type="InterPro" id="IPR006311">
    <property type="entry name" value="TAT_signal"/>
</dbReference>
<dbReference type="Gene3D" id="1.10.101.10">
    <property type="entry name" value="PGBD-like superfamily/PGBD"/>
    <property type="match status" value="1"/>
</dbReference>
<feature type="signal peptide" evidence="8">
    <location>
        <begin position="1"/>
        <end position="26"/>
    </location>
</feature>
<dbReference type="PANTHER" id="PTHR41533">
    <property type="entry name" value="L,D-TRANSPEPTIDASE HI_1667-RELATED"/>
    <property type="match status" value="1"/>
</dbReference>
<feature type="active site" description="Nucleophile" evidence="7">
    <location>
        <position position="338"/>
    </location>
</feature>
<dbReference type="PROSITE" id="PS51318">
    <property type="entry name" value="TAT"/>
    <property type="match status" value="1"/>
</dbReference>
<dbReference type="Gene3D" id="2.40.440.10">
    <property type="entry name" value="L,D-transpeptidase catalytic domain-like"/>
    <property type="match status" value="1"/>
</dbReference>
<dbReference type="Pfam" id="PF03734">
    <property type="entry name" value="YkuD"/>
    <property type="match status" value="1"/>
</dbReference>
<evidence type="ECO:0000256" key="8">
    <source>
        <dbReference type="SAM" id="SignalP"/>
    </source>
</evidence>
<dbReference type="STRING" id="266779.Meso_1133"/>
<dbReference type="GO" id="GO:0008360">
    <property type="term" value="P:regulation of cell shape"/>
    <property type="evidence" value="ECO:0007669"/>
    <property type="project" value="UniProtKB-UniRule"/>
</dbReference>
<dbReference type="PROSITE" id="PS52029">
    <property type="entry name" value="LD_TPASE"/>
    <property type="match status" value="1"/>
</dbReference>
<dbReference type="GO" id="GO:0004180">
    <property type="term" value="F:carboxypeptidase activity"/>
    <property type="evidence" value="ECO:0007669"/>
    <property type="project" value="UniProtKB-ARBA"/>
</dbReference>
<comment type="similarity">
    <text evidence="2">Belongs to the YkuD family.</text>
</comment>
<feature type="domain" description="L,D-TPase catalytic" evidence="9">
    <location>
        <begin position="189"/>
        <end position="366"/>
    </location>
</feature>
<organism evidence="10">
    <name type="scientific">Chelativorans sp. (strain BNC1)</name>
    <dbReference type="NCBI Taxonomy" id="266779"/>
    <lineage>
        <taxon>Bacteria</taxon>
        <taxon>Pseudomonadati</taxon>
        <taxon>Pseudomonadota</taxon>
        <taxon>Alphaproteobacteria</taxon>
        <taxon>Hyphomicrobiales</taxon>
        <taxon>Phyllobacteriaceae</taxon>
        <taxon>Chelativorans</taxon>
    </lineage>
</organism>
<evidence type="ECO:0000256" key="1">
    <source>
        <dbReference type="ARBA" id="ARBA00004752"/>
    </source>
</evidence>
<evidence type="ECO:0000256" key="2">
    <source>
        <dbReference type="ARBA" id="ARBA00005992"/>
    </source>
</evidence>
<dbReference type="HOGENOM" id="CLU_020360_5_2_5"/>
<dbReference type="InterPro" id="IPR036365">
    <property type="entry name" value="PGBD-like_sf"/>
</dbReference>
<keyword evidence="3" id="KW-0808">Transferase</keyword>
<accession>Q11J96</accession>
<reference evidence="10" key="1">
    <citation type="submission" date="2006-06" db="EMBL/GenBank/DDBJ databases">
        <title>Complete sequence of chromosome of Chelativorans sp. BNC1.</title>
        <authorList>
            <consortium name="US DOE Joint Genome Institute"/>
            <person name="Copeland A."/>
            <person name="Lucas S."/>
            <person name="Lapidus A."/>
            <person name="Barry K."/>
            <person name="Detter J.C."/>
            <person name="Glavina del Rio T."/>
            <person name="Hammon N."/>
            <person name="Israni S."/>
            <person name="Dalin E."/>
            <person name="Tice H."/>
            <person name="Pitluck S."/>
            <person name="Chertkov O."/>
            <person name="Brettin T."/>
            <person name="Bruce D."/>
            <person name="Han C."/>
            <person name="Tapia R."/>
            <person name="Gilna P."/>
            <person name="Schmutz J."/>
            <person name="Larimer F."/>
            <person name="Land M."/>
            <person name="Hauser L."/>
            <person name="Kyrpides N."/>
            <person name="Mikhailova N."/>
            <person name="Richardson P."/>
        </authorList>
    </citation>
    <scope>NUCLEOTIDE SEQUENCE</scope>
    <source>
        <strain evidence="10">BNC1</strain>
    </source>
</reference>
<evidence type="ECO:0000259" key="9">
    <source>
        <dbReference type="PROSITE" id="PS52029"/>
    </source>
</evidence>
<feature type="active site" description="Proton donor/acceptor" evidence="7">
    <location>
        <position position="319"/>
    </location>
</feature>
<dbReference type="AlphaFoldDB" id="Q11J96"/>
<dbReference type="InterPro" id="IPR052905">
    <property type="entry name" value="LD-transpeptidase_YkuD-like"/>
</dbReference>
<dbReference type="Pfam" id="PF01471">
    <property type="entry name" value="PG_binding_1"/>
    <property type="match status" value="1"/>
</dbReference>
<evidence type="ECO:0000256" key="6">
    <source>
        <dbReference type="ARBA" id="ARBA00023316"/>
    </source>
</evidence>
<dbReference type="GO" id="GO:0009252">
    <property type="term" value="P:peptidoglycan biosynthetic process"/>
    <property type="evidence" value="ECO:0007669"/>
    <property type="project" value="UniProtKB-UniPathway"/>
</dbReference>
<dbReference type="eggNOG" id="COG2989">
    <property type="taxonomic scope" value="Bacteria"/>
</dbReference>
<dbReference type="SUPFAM" id="SSF47090">
    <property type="entry name" value="PGBD-like"/>
    <property type="match status" value="1"/>
</dbReference>